<keyword evidence="2" id="KW-0812">Transmembrane</keyword>
<keyword evidence="5" id="KW-1185">Reference proteome</keyword>
<dbReference type="EMBL" id="FOGF01000002">
    <property type="protein sequence ID" value="SEQ57916.1"/>
    <property type="molecule type" value="Genomic_DNA"/>
</dbReference>
<feature type="transmembrane region" description="Helical" evidence="2">
    <location>
        <begin position="105"/>
        <end position="126"/>
    </location>
</feature>
<dbReference type="OrthoDB" id="9789291at2"/>
<keyword evidence="2" id="KW-0472">Membrane</keyword>
<protein>
    <submittedName>
        <fullName evidence="4">Type IV leader peptidase family protein</fullName>
    </submittedName>
</protein>
<organism evidence="4 5">
    <name type="scientific">Granulicatella balaenopterae</name>
    <dbReference type="NCBI Taxonomy" id="137733"/>
    <lineage>
        <taxon>Bacteria</taxon>
        <taxon>Bacillati</taxon>
        <taxon>Bacillota</taxon>
        <taxon>Bacilli</taxon>
        <taxon>Lactobacillales</taxon>
        <taxon>Carnobacteriaceae</taxon>
        <taxon>Granulicatella</taxon>
    </lineage>
</organism>
<dbReference type="RefSeq" id="WP_089745567.1">
    <property type="nucleotide sequence ID" value="NZ_FOGF01000002.1"/>
</dbReference>
<feature type="transmembrane region" description="Helical" evidence="2">
    <location>
        <begin position="53"/>
        <end position="72"/>
    </location>
</feature>
<dbReference type="GO" id="GO:0006465">
    <property type="term" value="P:signal peptide processing"/>
    <property type="evidence" value="ECO:0007669"/>
    <property type="project" value="TreeGrafter"/>
</dbReference>
<evidence type="ECO:0000313" key="4">
    <source>
        <dbReference type="EMBL" id="SEQ57916.1"/>
    </source>
</evidence>
<dbReference type="InterPro" id="IPR050882">
    <property type="entry name" value="Prepilin_peptidase/N-MTase"/>
</dbReference>
<dbReference type="Gene3D" id="1.20.120.1220">
    <property type="match status" value="1"/>
</dbReference>
<dbReference type="InterPro" id="IPR000045">
    <property type="entry name" value="Prepilin_IV_endopep_pep"/>
</dbReference>
<feature type="transmembrane region" description="Helical" evidence="2">
    <location>
        <begin position="180"/>
        <end position="197"/>
    </location>
</feature>
<evidence type="ECO:0000256" key="2">
    <source>
        <dbReference type="SAM" id="Phobius"/>
    </source>
</evidence>
<evidence type="ECO:0000256" key="1">
    <source>
        <dbReference type="ARBA" id="ARBA00005801"/>
    </source>
</evidence>
<dbReference type="GO" id="GO:0004190">
    <property type="term" value="F:aspartic-type endopeptidase activity"/>
    <property type="evidence" value="ECO:0007669"/>
    <property type="project" value="InterPro"/>
</dbReference>
<feature type="transmembrane region" description="Helical" evidence="2">
    <location>
        <begin position="78"/>
        <end position="98"/>
    </location>
</feature>
<dbReference type="PANTHER" id="PTHR30487:SF0">
    <property type="entry name" value="PREPILIN LEADER PEPTIDASE_N-METHYLTRANSFERASE-RELATED"/>
    <property type="match status" value="1"/>
</dbReference>
<sequence>MIILLFVIGYGFGKFNYWVINYITKQASKAYLVEFGTALAVVYLFYHQEILDWHMIVSSFLLMECCILVSAIDIKEGYIYLHLLAGFCLLRLLVISSLEELSRMVIASLVALGLYMAIYLLGQYLFQKEAMGMGDVYYFCCLALWLDWYEVILVGIGAFWVALVVVILYYTGTNKMLERLAFAPMMSIACILIYFYGDWFINMYWQLIV</sequence>
<proteinExistence type="inferred from homology"/>
<evidence type="ECO:0000313" key="5">
    <source>
        <dbReference type="Proteomes" id="UP000198556"/>
    </source>
</evidence>
<accession>A0A1H9H6E9</accession>
<dbReference type="Proteomes" id="UP000198556">
    <property type="component" value="Unassembled WGS sequence"/>
</dbReference>
<dbReference type="GO" id="GO:0005886">
    <property type="term" value="C:plasma membrane"/>
    <property type="evidence" value="ECO:0007669"/>
    <property type="project" value="TreeGrafter"/>
</dbReference>
<keyword evidence="2" id="KW-1133">Transmembrane helix</keyword>
<dbReference type="PANTHER" id="PTHR30487">
    <property type="entry name" value="TYPE 4 PREPILIN-LIKE PROTEINS LEADER PEPTIDE-PROCESSING ENZYME"/>
    <property type="match status" value="1"/>
</dbReference>
<dbReference type="Pfam" id="PF01478">
    <property type="entry name" value="Peptidase_A24"/>
    <property type="match status" value="1"/>
</dbReference>
<gene>
    <name evidence="4" type="ORF">SAMN05421767_1029</name>
</gene>
<feature type="domain" description="Prepilin type IV endopeptidase peptidase" evidence="3">
    <location>
        <begin position="61"/>
        <end position="167"/>
    </location>
</feature>
<comment type="similarity">
    <text evidence="1">Belongs to the peptidase A24 family.</text>
</comment>
<feature type="transmembrane region" description="Helical" evidence="2">
    <location>
        <begin position="146"/>
        <end position="168"/>
    </location>
</feature>
<name>A0A1H9H6E9_9LACT</name>
<reference evidence="4 5" key="1">
    <citation type="submission" date="2016-10" db="EMBL/GenBank/DDBJ databases">
        <authorList>
            <person name="de Groot N.N."/>
        </authorList>
    </citation>
    <scope>NUCLEOTIDE SEQUENCE [LARGE SCALE GENOMIC DNA]</scope>
    <source>
        <strain evidence="4 5">DSM 15827</strain>
    </source>
</reference>
<dbReference type="STRING" id="137733.SAMN05421767_1029"/>
<dbReference type="AlphaFoldDB" id="A0A1H9H6E9"/>
<evidence type="ECO:0000259" key="3">
    <source>
        <dbReference type="Pfam" id="PF01478"/>
    </source>
</evidence>